<evidence type="ECO:0000313" key="8">
    <source>
        <dbReference type="Proteomes" id="UP000076967"/>
    </source>
</evidence>
<evidence type="ECO:0000259" key="6">
    <source>
        <dbReference type="PROSITE" id="PS51352"/>
    </source>
</evidence>
<evidence type="ECO:0000256" key="1">
    <source>
        <dbReference type="ARBA" id="ARBA00006926"/>
    </source>
</evidence>
<feature type="domain" description="Thioredoxin" evidence="6">
    <location>
        <begin position="1"/>
        <end position="182"/>
    </location>
</feature>
<dbReference type="Gene3D" id="3.40.30.10">
    <property type="entry name" value="Glutaredoxin"/>
    <property type="match status" value="1"/>
</dbReference>
<dbReference type="FunFam" id="3.40.30.10:FF:000010">
    <property type="entry name" value="Glutathione peroxidase"/>
    <property type="match status" value="1"/>
</dbReference>
<accession>A0A168NN99</accession>
<dbReference type="Proteomes" id="UP000076967">
    <property type="component" value="Unassembled WGS sequence"/>
</dbReference>
<dbReference type="InterPro" id="IPR029760">
    <property type="entry name" value="GPX_CS"/>
</dbReference>
<dbReference type="STRING" id="494026.PGLA_00770"/>
<dbReference type="GO" id="GO:0034599">
    <property type="term" value="P:cellular response to oxidative stress"/>
    <property type="evidence" value="ECO:0007669"/>
    <property type="project" value="TreeGrafter"/>
</dbReference>
<dbReference type="InterPro" id="IPR013766">
    <property type="entry name" value="Thioredoxin_domain"/>
</dbReference>
<gene>
    <name evidence="7" type="ORF">PGLA_00770</name>
</gene>
<dbReference type="SUPFAM" id="SSF52833">
    <property type="entry name" value="Thioredoxin-like"/>
    <property type="match status" value="1"/>
</dbReference>
<evidence type="ECO:0000256" key="4">
    <source>
        <dbReference type="PIRSR" id="PIRSR000303-1"/>
    </source>
</evidence>
<dbReference type="InterPro" id="IPR000889">
    <property type="entry name" value="Glutathione_peroxidase"/>
</dbReference>
<comment type="caution">
    <text evidence="7">The sequence shown here is derived from an EMBL/GenBank/DDBJ whole genome shotgun (WGS) entry which is preliminary data.</text>
</comment>
<evidence type="ECO:0000313" key="7">
    <source>
        <dbReference type="EMBL" id="OAB45962.1"/>
    </source>
</evidence>
<dbReference type="RefSeq" id="WP_068527329.1">
    <property type="nucleotide sequence ID" value="NZ_LVJH01000002.1"/>
</dbReference>
<evidence type="ECO:0000256" key="5">
    <source>
        <dbReference type="RuleBase" id="RU000499"/>
    </source>
</evidence>
<protein>
    <recommendedName>
        <fullName evidence="5">Glutathione peroxidase</fullName>
    </recommendedName>
</protein>
<dbReference type="PROSITE" id="PS51257">
    <property type="entry name" value="PROKAR_LIPOPROTEIN"/>
    <property type="match status" value="1"/>
</dbReference>
<sequence>MSIYSFKANNIRGVEISLEQFKGKVVLIVNTASGCGFTPQYADIQKLYDRYQEQGFVVLGFPCNQFAEQESGSNEEVHTFCQLNYGVTFPLFEKVNVRGDERIPLFSYLTEQAPFEGFELNNSSAKMLNAMLNDKLPELLIGNDIKWNFTKFLINREGEVVSRFEAPVDPLDLEPAIETELKNRI</sequence>
<keyword evidence="8" id="KW-1185">Reference proteome</keyword>
<dbReference type="PRINTS" id="PR01011">
    <property type="entry name" value="GLUTPROXDASE"/>
</dbReference>
<evidence type="ECO:0000256" key="2">
    <source>
        <dbReference type="ARBA" id="ARBA00022559"/>
    </source>
</evidence>
<dbReference type="OrthoDB" id="9789406at2"/>
<dbReference type="PROSITE" id="PS51355">
    <property type="entry name" value="GLUTATHIONE_PEROXID_3"/>
    <property type="match status" value="1"/>
</dbReference>
<dbReference type="PANTHER" id="PTHR11592:SF78">
    <property type="entry name" value="GLUTATHIONE PEROXIDASE"/>
    <property type="match status" value="1"/>
</dbReference>
<dbReference type="InterPro" id="IPR029759">
    <property type="entry name" value="GPX_AS"/>
</dbReference>
<dbReference type="PANTHER" id="PTHR11592">
    <property type="entry name" value="GLUTATHIONE PEROXIDASE"/>
    <property type="match status" value="1"/>
</dbReference>
<keyword evidence="2 5" id="KW-0575">Peroxidase</keyword>
<dbReference type="PROSITE" id="PS00763">
    <property type="entry name" value="GLUTATHIONE_PEROXID_2"/>
    <property type="match status" value="1"/>
</dbReference>
<dbReference type="Pfam" id="PF00255">
    <property type="entry name" value="GSHPx"/>
    <property type="match status" value="1"/>
</dbReference>
<organism evidence="7 8">
    <name type="scientific">Paenibacillus glacialis</name>
    <dbReference type="NCBI Taxonomy" id="494026"/>
    <lineage>
        <taxon>Bacteria</taxon>
        <taxon>Bacillati</taxon>
        <taxon>Bacillota</taxon>
        <taxon>Bacilli</taxon>
        <taxon>Bacillales</taxon>
        <taxon>Paenibacillaceae</taxon>
        <taxon>Paenibacillus</taxon>
    </lineage>
</organism>
<dbReference type="AlphaFoldDB" id="A0A168NN99"/>
<dbReference type="PROSITE" id="PS51352">
    <property type="entry name" value="THIOREDOXIN_2"/>
    <property type="match status" value="1"/>
</dbReference>
<keyword evidence="3 5" id="KW-0560">Oxidoreductase</keyword>
<comment type="similarity">
    <text evidence="1 5">Belongs to the glutathione peroxidase family.</text>
</comment>
<dbReference type="PIRSF" id="PIRSF000303">
    <property type="entry name" value="Glutathion_perox"/>
    <property type="match status" value="1"/>
</dbReference>
<name>A0A168NN99_9BACL</name>
<proteinExistence type="inferred from homology"/>
<dbReference type="EMBL" id="LVJH01000002">
    <property type="protein sequence ID" value="OAB45962.1"/>
    <property type="molecule type" value="Genomic_DNA"/>
</dbReference>
<evidence type="ECO:0000256" key="3">
    <source>
        <dbReference type="ARBA" id="ARBA00023002"/>
    </source>
</evidence>
<dbReference type="PROSITE" id="PS00460">
    <property type="entry name" value="GLUTATHIONE_PEROXID_1"/>
    <property type="match status" value="1"/>
</dbReference>
<dbReference type="GO" id="GO:0004601">
    <property type="term" value="F:peroxidase activity"/>
    <property type="evidence" value="ECO:0007669"/>
    <property type="project" value="UniProtKB-KW"/>
</dbReference>
<dbReference type="InterPro" id="IPR036249">
    <property type="entry name" value="Thioredoxin-like_sf"/>
</dbReference>
<reference evidence="7 8" key="1">
    <citation type="submission" date="2016-03" db="EMBL/GenBank/DDBJ databases">
        <title>Draft genome sequence of Paenibacillus glacialis DSM 22343.</title>
        <authorList>
            <person name="Shin S.-K."/>
            <person name="Yi H."/>
        </authorList>
    </citation>
    <scope>NUCLEOTIDE SEQUENCE [LARGE SCALE GENOMIC DNA]</scope>
    <source>
        <strain evidence="7 8">DSM 22343</strain>
    </source>
</reference>
<feature type="active site" evidence="4">
    <location>
        <position position="35"/>
    </location>
</feature>
<dbReference type="CDD" id="cd00340">
    <property type="entry name" value="GSH_Peroxidase"/>
    <property type="match status" value="1"/>
</dbReference>